<keyword evidence="1" id="KW-0472">Membrane</keyword>
<proteinExistence type="predicted"/>
<protein>
    <submittedName>
        <fullName evidence="2">Uncharacterized protein</fullName>
    </submittedName>
</protein>
<keyword evidence="3" id="KW-1185">Reference proteome</keyword>
<dbReference type="EMBL" id="CATQJA010001091">
    <property type="protein sequence ID" value="CAJ0565708.1"/>
    <property type="molecule type" value="Genomic_DNA"/>
</dbReference>
<keyword evidence="1" id="KW-1133">Transmembrane helix</keyword>
<evidence type="ECO:0000313" key="2">
    <source>
        <dbReference type="EMBL" id="CAJ0565708.1"/>
    </source>
</evidence>
<keyword evidence="1" id="KW-0812">Transmembrane</keyword>
<reference evidence="2" key="1">
    <citation type="submission" date="2023-06" db="EMBL/GenBank/DDBJ databases">
        <authorList>
            <person name="Delattre M."/>
        </authorList>
    </citation>
    <scope>NUCLEOTIDE SEQUENCE</scope>
    <source>
        <strain evidence="2">AF72</strain>
    </source>
</reference>
<gene>
    <name evidence="2" type="ORF">MSPICULIGERA_LOCUS4339</name>
</gene>
<evidence type="ECO:0000313" key="3">
    <source>
        <dbReference type="Proteomes" id="UP001177023"/>
    </source>
</evidence>
<name>A0AA36CCV2_9BILA</name>
<evidence type="ECO:0000256" key="1">
    <source>
        <dbReference type="SAM" id="Phobius"/>
    </source>
</evidence>
<organism evidence="2 3">
    <name type="scientific">Mesorhabditis spiculigera</name>
    <dbReference type="NCBI Taxonomy" id="96644"/>
    <lineage>
        <taxon>Eukaryota</taxon>
        <taxon>Metazoa</taxon>
        <taxon>Ecdysozoa</taxon>
        <taxon>Nematoda</taxon>
        <taxon>Chromadorea</taxon>
        <taxon>Rhabditida</taxon>
        <taxon>Rhabditina</taxon>
        <taxon>Rhabditomorpha</taxon>
        <taxon>Rhabditoidea</taxon>
        <taxon>Rhabditidae</taxon>
        <taxon>Mesorhabditinae</taxon>
        <taxon>Mesorhabditis</taxon>
    </lineage>
</organism>
<dbReference type="AlphaFoldDB" id="A0AA36CCV2"/>
<feature type="transmembrane region" description="Helical" evidence="1">
    <location>
        <begin position="168"/>
        <end position="190"/>
    </location>
</feature>
<feature type="transmembrane region" description="Helical" evidence="1">
    <location>
        <begin position="139"/>
        <end position="162"/>
    </location>
</feature>
<dbReference type="Proteomes" id="UP001177023">
    <property type="component" value="Unassembled WGS sequence"/>
</dbReference>
<comment type="caution">
    <text evidence="2">The sequence shown here is derived from an EMBL/GenBank/DDBJ whole genome shotgun (WGS) entry which is preliminary data.</text>
</comment>
<sequence length="257" mass="28905">MGSLIARNVAYKPGRGCACGCQRPGVTRWQVSRLPRRALDPSPPEYLGIGGCRDTISIPAIHQFARMSPVQRLLLSSGLFLVLALVHNIQAAPTAIALRDENAETTTELALTVKLHRHRYSHRDRRDWRATEEERMRMWLLLLQTLLLLLPPLLLLPALLLLLPAKMLLLPLLQVLPMLHLLQMLPLLLLPTMNLKIKLADQIEKAQRESALPQITFVPSAEEKSAVVSAEQEVAKVVEEVPKFEETNVNSDSHEHY</sequence>
<accession>A0AA36CCV2</accession>
<feature type="non-terminal residue" evidence="2">
    <location>
        <position position="257"/>
    </location>
</feature>